<evidence type="ECO:0000313" key="2">
    <source>
        <dbReference type="Proteomes" id="UP001596395"/>
    </source>
</evidence>
<dbReference type="EMBL" id="JBHSXN010000002">
    <property type="protein sequence ID" value="MFC6953528.1"/>
    <property type="molecule type" value="Genomic_DNA"/>
</dbReference>
<protein>
    <submittedName>
        <fullName evidence="1">Uncharacterized protein</fullName>
    </submittedName>
</protein>
<dbReference type="RefSeq" id="WP_336350486.1">
    <property type="nucleotide sequence ID" value="NZ_JAZAQL010000002.1"/>
</dbReference>
<keyword evidence="2" id="KW-1185">Reference proteome</keyword>
<dbReference type="Proteomes" id="UP001596395">
    <property type="component" value="Unassembled WGS sequence"/>
</dbReference>
<organism evidence="1 2">
    <name type="scientific">Halorubellus litoreus</name>
    <dbReference type="NCBI Taxonomy" id="755308"/>
    <lineage>
        <taxon>Archaea</taxon>
        <taxon>Methanobacteriati</taxon>
        <taxon>Methanobacteriota</taxon>
        <taxon>Stenosarchaea group</taxon>
        <taxon>Halobacteria</taxon>
        <taxon>Halobacteriales</taxon>
        <taxon>Halorubellaceae</taxon>
        <taxon>Halorubellus</taxon>
    </lineage>
</organism>
<dbReference type="Gene3D" id="2.60.120.1180">
    <property type="match status" value="1"/>
</dbReference>
<comment type="caution">
    <text evidence="1">The sequence shown here is derived from an EMBL/GenBank/DDBJ whole genome shotgun (WGS) entry which is preliminary data.</text>
</comment>
<gene>
    <name evidence="1" type="ORF">ACFQGB_11705</name>
</gene>
<name>A0ABD5VF88_9EURY</name>
<evidence type="ECO:0000313" key="1">
    <source>
        <dbReference type="EMBL" id="MFC6953528.1"/>
    </source>
</evidence>
<sequence>MGESLYAAQGTTGDYVTTLSNTTGQFDPVLEIQPDDGVGLVLKNAVDVGQKPTGFPIYADLKDQNGDDLPVDTRVAIAYERPTSDNWQVVSIPFSNIRSYHKKDVSQQQDRENVDAVKHELKDDTLEIRDIDKAYLLLDSSVAIDHSKSEIYVDSDAVDEVDID</sequence>
<dbReference type="AlphaFoldDB" id="A0ABD5VF88"/>
<reference evidence="1 2" key="1">
    <citation type="journal article" date="2019" name="Int. J. Syst. Evol. Microbiol.">
        <title>The Global Catalogue of Microorganisms (GCM) 10K type strain sequencing project: providing services to taxonomists for standard genome sequencing and annotation.</title>
        <authorList>
            <consortium name="The Broad Institute Genomics Platform"/>
            <consortium name="The Broad Institute Genome Sequencing Center for Infectious Disease"/>
            <person name="Wu L."/>
            <person name="Ma J."/>
        </authorList>
    </citation>
    <scope>NUCLEOTIDE SEQUENCE [LARGE SCALE GENOMIC DNA]</scope>
    <source>
        <strain evidence="1 2">GX26</strain>
    </source>
</reference>
<proteinExistence type="predicted"/>
<accession>A0ABD5VF88</accession>